<keyword evidence="1" id="KW-0645">Protease</keyword>
<evidence type="ECO:0000313" key="8">
    <source>
        <dbReference type="Proteomes" id="UP000580250"/>
    </source>
</evidence>
<keyword evidence="4" id="KW-1015">Disulfide bond</keyword>
<dbReference type="OrthoDB" id="5844829at2759"/>
<comment type="caution">
    <text evidence="7">The sequence shown here is derived from an EMBL/GenBank/DDBJ whole genome shotgun (WGS) entry which is preliminary data.</text>
</comment>
<sequence>MRGLILFVLLCWYTVNGKVYDVDYKPAMPLKLNLTEEQFAKIKKEFDRDIEENLIMDSYLKGLKRRNITDVRVMGGTDAVLSEALYFCQIFNFNKDGSYTICGGAAIAERFIVSSSHCFNKEDSLQKIKIRIGTTKLGKGGHIGIKKIITHDSEALALLLTEDEIESGNRIGLASRAERLGEIGTFFGFGINGFLNSVQLPTTLQKTTIVVKGAIGHWPHLFATSGNLKGDSGGAVIWKEYRKSVIGGIYCVHVQKNNTCIFLRAKDFKTWINDQMAIALHDEL</sequence>
<evidence type="ECO:0000256" key="2">
    <source>
        <dbReference type="ARBA" id="ARBA00022801"/>
    </source>
</evidence>
<dbReference type="GO" id="GO:0004252">
    <property type="term" value="F:serine-type endopeptidase activity"/>
    <property type="evidence" value="ECO:0007669"/>
    <property type="project" value="InterPro"/>
</dbReference>
<accession>A0A6V7V4H9</accession>
<evidence type="ECO:0000256" key="3">
    <source>
        <dbReference type="ARBA" id="ARBA00022825"/>
    </source>
</evidence>
<dbReference type="InterPro" id="IPR009003">
    <property type="entry name" value="Peptidase_S1_PA"/>
</dbReference>
<dbReference type="Gene3D" id="2.40.10.10">
    <property type="entry name" value="Trypsin-like serine proteases"/>
    <property type="match status" value="1"/>
</dbReference>
<dbReference type="EMBL" id="CAJEWN010000159">
    <property type="protein sequence ID" value="CAD2169843.1"/>
    <property type="molecule type" value="Genomic_DNA"/>
</dbReference>
<dbReference type="PANTHER" id="PTHR24276:SF94">
    <property type="entry name" value="AT20289P-RELATED"/>
    <property type="match status" value="1"/>
</dbReference>
<evidence type="ECO:0000259" key="6">
    <source>
        <dbReference type="PROSITE" id="PS50240"/>
    </source>
</evidence>
<gene>
    <name evidence="7" type="ORF">MENT_LOCUS21203</name>
</gene>
<keyword evidence="5" id="KW-0732">Signal</keyword>
<dbReference type="SMART" id="SM00020">
    <property type="entry name" value="Tryp_SPc"/>
    <property type="match status" value="1"/>
</dbReference>
<reference evidence="7 8" key="1">
    <citation type="submission" date="2020-08" db="EMBL/GenBank/DDBJ databases">
        <authorList>
            <person name="Koutsovoulos G."/>
            <person name="Danchin GJ E."/>
        </authorList>
    </citation>
    <scope>NUCLEOTIDE SEQUENCE [LARGE SCALE GENOMIC DNA]</scope>
</reference>
<dbReference type="AlphaFoldDB" id="A0A6V7V4H9"/>
<keyword evidence="2" id="KW-0378">Hydrolase</keyword>
<name>A0A6V7V4H9_MELEN</name>
<protein>
    <recommendedName>
        <fullName evidence="6">Peptidase S1 domain-containing protein</fullName>
    </recommendedName>
</protein>
<organism evidence="7 8">
    <name type="scientific">Meloidogyne enterolobii</name>
    <name type="common">Root-knot nematode worm</name>
    <name type="synonym">Meloidogyne mayaguensis</name>
    <dbReference type="NCBI Taxonomy" id="390850"/>
    <lineage>
        <taxon>Eukaryota</taxon>
        <taxon>Metazoa</taxon>
        <taxon>Ecdysozoa</taxon>
        <taxon>Nematoda</taxon>
        <taxon>Chromadorea</taxon>
        <taxon>Rhabditida</taxon>
        <taxon>Tylenchina</taxon>
        <taxon>Tylenchomorpha</taxon>
        <taxon>Tylenchoidea</taxon>
        <taxon>Meloidogynidae</taxon>
        <taxon>Meloidogyninae</taxon>
        <taxon>Meloidogyne</taxon>
    </lineage>
</organism>
<dbReference type="SUPFAM" id="SSF50494">
    <property type="entry name" value="Trypsin-like serine proteases"/>
    <property type="match status" value="1"/>
</dbReference>
<feature type="signal peptide" evidence="5">
    <location>
        <begin position="1"/>
        <end position="17"/>
    </location>
</feature>
<dbReference type="Pfam" id="PF00089">
    <property type="entry name" value="Trypsin"/>
    <property type="match status" value="1"/>
</dbReference>
<evidence type="ECO:0000256" key="5">
    <source>
        <dbReference type="SAM" id="SignalP"/>
    </source>
</evidence>
<dbReference type="InterPro" id="IPR050430">
    <property type="entry name" value="Peptidase_S1"/>
</dbReference>
<dbReference type="PANTHER" id="PTHR24276">
    <property type="entry name" value="POLYSERASE-RELATED"/>
    <property type="match status" value="1"/>
</dbReference>
<dbReference type="InterPro" id="IPR043504">
    <property type="entry name" value="Peptidase_S1_PA_chymotrypsin"/>
</dbReference>
<evidence type="ECO:0000256" key="1">
    <source>
        <dbReference type="ARBA" id="ARBA00022670"/>
    </source>
</evidence>
<proteinExistence type="predicted"/>
<feature type="domain" description="Peptidase S1" evidence="6">
    <location>
        <begin position="73"/>
        <end position="277"/>
    </location>
</feature>
<dbReference type="PROSITE" id="PS50240">
    <property type="entry name" value="TRYPSIN_DOM"/>
    <property type="match status" value="1"/>
</dbReference>
<evidence type="ECO:0000313" key="7">
    <source>
        <dbReference type="EMBL" id="CAD2169843.1"/>
    </source>
</evidence>
<keyword evidence="3" id="KW-0720">Serine protease</keyword>
<feature type="chain" id="PRO_5028046587" description="Peptidase S1 domain-containing protein" evidence="5">
    <location>
        <begin position="18"/>
        <end position="284"/>
    </location>
</feature>
<evidence type="ECO:0000256" key="4">
    <source>
        <dbReference type="ARBA" id="ARBA00023157"/>
    </source>
</evidence>
<dbReference type="GO" id="GO:0006508">
    <property type="term" value="P:proteolysis"/>
    <property type="evidence" value="ECO:0007669"/>
    <property type="project" value="UniProtKB-KW"/>
</dbReference>
<dbReference type="Proteomes" id="UP000580250">
    <property type="component" value="Unassembled WGS sequence"/>
</dbReference>
<dbReference type="InterPro" id="IPR001254">
    <property type="entry name" value="Trypsin_dom"/>
</dbReference>